<dbReference type="GO" id="GO:0009252">
    <property type="term" value="P:peptidoglycan biosynthetic process"/>
    <property type="evidence" value="ECO:0007669"/>
    <property type="project" value="UniProtKB-UniRule"/>
</dbReference>
<dbReference type="CDD" id="cd08010">
    <property type="entry name" value="MltG_like"/>
    <property type="match status" value="1"/>
</dbReference>
<dbReference type="GO" id="GO:0008932">
    <property type="term" value="F:lytic endotransglycosylase activity"/>
    <property type="evidence" value="ECO:0007669"/>
    <property type="project" value="UniProtKB-UniRule"/>
</dbReference>
<comment type="caution">
    <text evidence="8">The sequence shown here is derived from an EMBL/GenBank/DDBJ whole genome shotgun (WGS) entry which is preliminary data.</text>
</comment>
<evidence type="ECO:0000313" key="9">
    <source>
        <dbReference type="Proteomes" id="UP000281112"/>
    </source>
</evidence>
<organism evidence="8 9">
    <name type="scientific">Vibrio viridaestus</name>
    <dbReference type="NCBI Taxonomy" id="2487322"/>
    <lineage>
        <taxon>Bacteria</taxon>
        <taxon>Pseudomonadati</taxon>
        <taxon>Pseudomonadota</taxon>
        <taxon>Gammaproteobacteria</taxon>
        <taxon>Vibrionales</taxon>
        <taxon>Vibrionaceae</taxon>
        <taxon>Vibrio</taxon>
    </lineage>
</organism>
<evidence type="ECO:0000256" key="1">
    <source>
        <dbReference type="ARBA" id="ARBA00022475"/>
    </source>
</evidence>
<dbReference type="GO" id="GO:0005886">
    <property type="term" value="C:plasma membrane"/>
    <property type="evidence" value="ECO:0007669"/>
    <property type="project" value="UniProtKB-UniRule"/>
</dbReference>
<evidence type="ECO:0000256" key="4">
    <source>
        <dbReference type="ARBA" id="ARBA00023136"/>
    </source>
</evidence>
<dbReference type="Gene3D" id="3.30.1490.480">
    <property type="entry name" value="Endolytic murein transglycosylase"/>
    <property type="match status" value="1"/>
</dbReference>
<dbReference type="OrthoDB" id="9814591at2"/>
<keyword evidence="6 7" id="KW-0961">Cell wall biogenesis/degradation</keyword>
<keyword evidence="5 7" id="KW-0456">Lyase</keyword>
<keyword evidence="3 7" id="KW-1133">Transmembrane helix</keyword>
<comment type="function">
    <text evidence="7">Functions as a peptidoglycan terminase that cleaves nascent peptidoglycan strands endolytically to terminate their elongation.</text>
</comment>
<keyword evidence="7" id="KW-0997">Cell inner membrane</keyword>
<evidence type="ECO:0000313" key="8">
    <source>
        <dbReference type="EMBL" id="RQW64217.1"/>
    </source>
</evidence>
<feature type="site" description="Important for catalytic activity" evidence="7">
    <location>
        <position position="219"/>
    </location>
</feature>
<keyword evidence="4 7" id="KW-0472">Membrane</keyword>
<protein>
    <recommendedName>
        <fullName evidence="7">Endolytic murein transglycosylase</fullName>
        <ecNumber evidence="7">4.2.2.29</ecNumber>
    </recommendedName>
    <alternativeName>
        <fullName evidence="7">Peptidoglycan lytic transglycosylase</fullName>
    </alternativeName>
    <alternativeName>
        <fullName evidence="7">Peptidoglycan polymerization terminase</fullName>
    </alternativeName>
</protein>
<keyword evidence="1 7" id="KW-1003">Cell membrane</keyword>
<proteinExistence type="inferred from homology"/>
<gene>
    <name evidence="7 8" type="primary">mltG</name>
    <name evidence="8" type="ORF">EES38_06425</name>
</gene>
<accession>A0A3N9TIV2</accession>
<reference evidence="8 9" key="1">
    <citation type="submission" date="2018-11" db="EMBL/GenBank/DDBJ databases">
        <title>Vibrio LJC006 sp. nov., isolated from seawater during the bloom of the enteromorpha.</title>
        <authorList>
            <person name="Liang J."/>
        </authorList>
    </citation>
    <scope>NUCLEOTIDE SEQUENCE [LARGE SCALE GENOMIC DNA]</scope>
    <source>
        <strain evidence="8 9">LJC006</strain>
    </source>
</reference>
<dbReference type="NCBIfam" id="TIGR00247">
    <property type="entry name" value="endolytic transglycosylase MltG"/>
    <property type="match status" value="1"/>
</dbReference>
<name>A0A3N9TIV2_9VIBR</name>
<dbReference type="Pfam" id="PF02618">
    <property type="entry name" value="YceG"/>
    <property type="match status" value="1"/>
</dbReference>
<comment type="similarity">
    <text evidence="7">Belongs to the transglycosylase MltG family.</text>
</comment>
<dbReference type="Gene3D" id="3.30.160.60">
    <property type="entry name" value="Classic Zinc Finger"/>
    <property type="match status" value="1"/>
</dbReference>
<dbReference type="HAMAP" id="MF_02065">
    <property type="entry name" value="MltG"/>
    <property type="match status" value="1"/>
</dbReference>
<evidence type="ECO:0000256" key="7">
    <source>
        <dbReference type="HAMAP-Rule" id="MF_02065"/>
    </source>
</evidence>
<keyword evidence="9" id="KW-1185">Reference proteome</keyword>
<comment type="catalytic activity">
    <reaction evidence="7">
        <text>a peptidoglycan chain = a peptidoglycan chain with N-acetyl-1,6-anhydromuramyl-[peptide] at the reducing end + a peptidoglycan chain with N-acetylglucosamine at the non-reducing end.</text>
        <dbReference type="EC" id="4.2.2.29"/>
    </reaction>
</comment>
<evidence type="ECO:0000256" key="3">
    <source>
        <dbReference type="ARBA" id="ARBA00022989"/>
    </source>
</evidence>
<evidence type="ECO:0000256" key="2">
    <source>
        <dbReference type="ARBA" id="ARBA00022692"/>
    </source>
</evidence>
<dbReference type="AlphaFoldDB" id="A0A3N9TIV2"/>
<keyword evidence="2 7" id="KW-0812">Transmembrane</keyword>
<dbReference type="InterPro" id="IPR003770">
    <property type="entry name" value="MLTG-like"/>
</dbReference>
<dbReference type="FunFam" id="3.30.160.60:FF:000242">
    <property type="entry name" value="Endolytic murein transglycosylase"/>
    <property type="match status" value="1"/>
</dbReference>
<dbReference type="EC" id="4.2.2.29" evidence="7"/>
<dbReference type="RefSeq" id="WP_124936337.1">
    <property type="nucleotide sequence ID" value="NZ_RJVQ01000002.1"/>
</dbReference>
<dbReference type="PANTHER" id="PTHR30518:SF2">
    <property type="entry name" value="ENDOLYTIC MUREIN TRANSGLYCOSYLASE"/>
    <property type="match status" value="1"/>
</dbReference>
<dbReference type="Proteomes" id="UP000281112">
    <property type="component" value="Unassembled WGS sequence"/>
</dbReference>
<dbReference type="EMBL" id="RJVQ01000002">
    <property type="protein sequence ID" value="RQW64217.1"/>
    <property type="molecule type" value="Genomic_DNA"/>
</dbReference>
<evidence type="ECO:0000256" key="5">
    <source>
        <dbReference type="ARBA" id="ARBA00023239"/>
    </source>
</evidence>
<sequence>MIKKLFIVAFVAVVILVSAGKAFLDSSVEQFVGQPLKIKENQLIDVKRGSSMQSVLSQLESHQWIESSWVARFLHHVEPSLSRIKAGTYQLAAGESLKAALIKMVDGQEYQFSITFVEGSRFSEWRKALSDTSGIKHTLGNMSEDDIASALGIEHKKLEGLFLAETYNFTSGTKDIDILRRAHKKLEIILNKAWENRQEGLPLKTPYEALTLASIIEKETAIESERRQVASVFVNRLKRGMRLQTDPTVIYGMGDKYDGNIRKRDLSTRTPYNTYVINGLPPTPIAMPGTKSIEAALQPDDTKYLYFVASGKGGHVFSKTLVEHNRAVRRYLKQLKQN</sequence>
<dbReference type="PANTHER" id="PTHR30518">
    <property type="entry name" value="ENDOLYTIC MUREIN TRANSGLYCOSYLASE"/>
    <property type="match status" value="1"/>
</dbReference>
<dbReference type="GO" id="GO:0071555">
    <property type="term" value="P:cell wall organization"/>
    <property type="evidence" value="ECO:0007669"/>
    <property type="project" value="UniProtKB-KW"/>
</dbReference>
<evidence type="ECO:0000256" key="6">
    <source>
        <dbReference type="ARBA" id="ARBA00023316"/>
    </source>
</evidence>